<evidence type="ECO:0000256" key="4">
    <source>
        <dbReference type="ARBA" id="ARBA00023242"/>
    </source>
</evidence>
<dbReference type="AlphaFoldDB" id="A0A835LEU7"/>
<evidence type="ECO:0000313" key="7">
    <source>
        <dbReference type="EMBL" id="KAF9589837.1"/>
    </source>
</evidence>
<feature type="domain" description="BHLH" evidence="6">
    <location>
        <begin position="354"/>
        <end position="403"/>
    </location>
</feature>
<dbReference type="GO" id="GO:0005634">
    <property type="term" value="C:nucleus"/>
    <property type="evidence" value="ECO:0007669"/>
    <property type="project" value="UniProtKB-SubCell"/>
</dbReference>
<dbReference type="GO" id="GO:0003700">
    <property type="term" value="F:DNA-binding transcription factor activity"/>
    <property type="evidence" value="ECO:0007669"/>
    <property type="project" value="InterPro"/>
</dbReference>
<evidence type="ECO:0000256" key="5">
    <source>
        <dbReference type="SAM" id="MobiDB-lite"/>
    </source>
</evidence>
<comment type="caution">
    <text evidence="7">The sequence shown here is derived from an EMBL/GenBank/DDBJ whole genome shotgun (WGS) entry which is preliminary data.</text>
</comment>
<evidence type="ECO:0000256" key="2">
    <source>
        <dbReference type="ARBA" id="ARBA00023015"/>
    </source>
</evidence>
<reference evidence="7 8" key="1">
    <citation type="submission" date="2020-10" db="EMBL/GenBank/DDBJ databases">
        <title>The Coptis chinensis genome and diversification of protoberbering-type alkaloids.</title>
        <authorList>
            <person name="Wang B."/>
            <person name="Shu S."/>
            <person name="Song C."/>
            <person name="Liu Y."/>
        </authorList>
    </citation>
    <scope>NUCLEOTIDE SEQUENCE [LARGE SCALE GENOMIC DNA]</scope>
    <source>
        <strain evidence="7">HL-2020</strain>
        <tissue evidence="7">Leaf</tissue>
    </source>
</reference>
<feature type="region of interest" description="Disordered" evidence="5">
    <location>
        <begin position="521"/>
        <end position="545"/>
    </location>
</feature>
<feature type="compositionally biased region" description="Polar residues" evidence="5">
    <location>
        <begin position="239"/>
        <end position="259"/>
    </location>
</feature>
<feature type="compositionally biased region" description="Polar residues" evidence="5">
    <location>
        <begin position="521"/>
        <end position="532"/>
    </location>
</feature>
<keyword evidence="4" id="KW-0539">Nucleus</keyword>
<dbReference type="EMBL" id="JADFTS010000009">
    <property type="protein sequence ID" value="KAF9589837.1"/>
    <property type="molecule type" value="Genomic_DNA"/>
</dbReference>
<accession>A0A835LEU7</accession>
<proteinExistence type="predicted"/>
<dbReference type="PANTHER" id="PTHR46807:SF7">
    <property type="entry name" value="BHLH DOMAIN-CONTAINING PROTEIN"/>
    <property type="match status" value="1"/>
</dbReference>
<keyword evidence="8" id="KW-1185">Reference proteome</keyword>
<feature type="region of interest" description="Disordered" evidence="5">
    <location>
        <begin position="239"/>
        <end position="369"/>
    </location>
</feature>
<sequence length="627" mass="69773">MNHSVRNWNMEMNHLLPPQENQKRSMGLLDNNEFVELLWQNGQVVQHSQTHRKPGPAHNDSEPKKKYVHPMKDGDSYMNLSTLIEEDETASWIQYPLEDSLDAEFCSNFLYELSNAHPIEKEKTIKHFEGEKYVKFGASEETNVLTTSSTRPQQPLFRQPTNPIFVENSVPSSRPKVTDATQKDLSLEGLDRVGNFPHFSRPLKAENGLSNGRIRGSGSGLVSGGDFGESSVMTIGSSHCGSNQLPNETDLSRVSSNGVGSTGMFQGPVKEDTRKVFPQSERGLTETLETNITSSSGGSGGSFIGTDRQSASIHSHKRKGRDADESEYHSEDAEFESANANKAPPRSGSIRRSRAAEVHNLSERRRRDRINEKMRALQELIPHCNKSDKASMLDEAIEYLKSLQLQVQMMWMGGGMAPMMFPGVQHYISRMGMGMGTHHSMPSIHSPMQLPRLPLVNQTIPALSPNQPPTCPSVLNGVNFQNRMQNTDFSLSYARHMGFHHMQTPQSLNIFGYGSQIAQQSPKVGLPSSSSAPCHGGTPVDNAPSSKLGKTLSFKRNARYSFVLCLSYVQMLAQEIQAYQMHKVPTSTGQPSQCWSSSWINLDPPSTQMNDYGLILPRDFVFSYTYS</sequence>
<dbReference type="Pfam" id="PF00010">
    <property type="entry name" value="HLH"/>
    <property type="match status" value="1"/>
</dbReference>
<dbReference type="SMART" id="SM00353">
    <property type="entry name" value="HLH"/>
    <property type="match status" value="1"/>
</dbReference>
<keyword evidence="3" id="KW-0804">Transcription</keyword>
<comment type="subcellular location">
    <subcellularLocation>
        <location evidence="1">Nucleus</location>
    </subcellularLocation>
</comment>
<evidence type="ECO:0000259" key="6">
    <source>
        <dbReference type="PROSITE" id="PS50888"/>
    </source>
</evidence>
<dbReference type="InterPro" id="IPR011598">
    <property type="entry name" value="bHLH_dom"/>
</dbReference>
<dbReference type="InterPro" id="IPR036638">
    <property type="entry name" value="HLH_DNA-bd_sf"/>
</dbReference>
<evidence type="ECO:0000256" key="3">
    <source>
        <dbReference type="ARBA" id="ARBA00023163"/>
    </source>
</evidence>
<gene>
    <name evidence="7" type="ORF">IFM89_028772</name>
</gene>
<dbReference type="PANTHER" id="PTHR46807">
    <property type="entry name" value="TRANSCRIPTION FACTOR PIF3"/>
    <property type="match status" value="1"/>
</dbReference>
<dbReference type="InterPro" id="IPR047265">
    <property type="entry name" value="PIF1-like_bHLH"/>
</dbReference>
<name>A0A835LEU7_9MAGN</name>
<dbReference type="Proteomes" id="UP000631114">
    <property type="component" value="Unassembled WGS sequence"/>
</dbReference>
<dbReference type="FunFam" id="4.10.280.10:FF:000004">
    <property type="entry name" value="Basic helix-loop-helix transcription factor"/>
    <property type="match status" value="1"/>
</dbReference>
<protein>
    <recommendedName>
        <fullName evidence="6">BHLH domain-containing protein</fullName>
    </recommendedName>
</protein>
<dbReference type="CDD" id="cd11445">
    <property type="entry name" value="bHLH_AtPIF_like"/>
    <property type="match status" value="1"/>
</dbReference>
<feature type="region of interest" description="Disordered" evidence="5">
    <location>
        <begin position="45"/>
        <end position="65"/>
    </location>
</feature>
<organism evidence="7 8">
    <name type="scientific">Coptis chinensis</name>
    <dbReference type="NCBI Taxonomy" id="261450"/>
    <lineage>
        <taxon>Eukaryota</taxon>
        <taxon>Viridiplantae</taxon>
        <taxon>Streptophyta</taxon>
        <taxon>Embryophyta</taxon>
        <taxon>Tracheophyta</taxon>
        <taxon>Spermatophyta</taxon>
        <taxon>Magnoliopsida</taxon>
        <taxon>Ranunculales</taxon>
        <taxon>Ranunculaceae</taxon>
        <taxon>Coptidoideae</taxon>
        <taxon>Coptis</taxon>
    </lineage>
</organism>
<evidence type="ECO:0000256" key="1">
    <source>
        <dbReference type="ARBA" id="ARBA00004123"/>
    </source>
</evidence>
<evidence type="ECO:0000313" key="8">
    <source>
        <dbReference type="Proteomes" id="UP000631114"/>
    </source>
</evidence>
<feature type="compositionally biased region" description="Basic and acidic residues" evidence="5">
    <location>
        <begin position="354"/>
        <end position="369"/>
    </location>
</feature>
<dbReference type="OrthoDB" id="690068at2759"/>
<dbReference type="SUPFAM" id="SSF47459">
    <property type="entry name" value="HLH, helix-loop-helix DNA-binding domain"/>
    <property type="match status" value="1"/>
</dbReference>
<keyword evidence="2" id="KW-0805">Transcription regulation</keyword>
<dbReference type="Gene3D" id="4.10.280.10">
    <property type="entry name" value="Helix-loop-helix DNA-binding domain"/>
    <property type="match status" value="1"/>
</dbReference>
<dbReference type="InterPro" id="IPR044273">
    <property type="entry name" value="PIF3-like"/>
</dbReference>
<dbReference type="PROSITE" id="PS50888">
    <property type="entry name" value="BHLH"/>
    <property type="match status" value="1"/>
</dbReference>
<dbReference type="GO" id="GO:0046983">
    <property type="term" value="F:protein dimerization activity"/>
    <property type="evidence" value="ECO:0007669"/>
    <property type="project" value="InterPro"/>
</dbReference>
<feature type="compositionally biased region" description="Basic and acidic residues" evidence="5">
    <location>
        <begin position="321"/>
        <end position="332"/>
    </location>
</feature>